<dbReference type="EMBL" id="DOGS01000095">
    <property type="protein sequence ID" value="HBQ48139.1"/>
    <property type="molecule type" value="Genomic_DNA"/>
</dbReference>
<dbReference type="GO" id="GO:0003977">
    <property type="term" value="F:UDP-N-acetylglucosamine diphosphorylase activity"/>
    <property type="evidence" value="ECO:0007669"/>
    <property type="project" value="UniProtKB-EC"/>
</dbReference>
<evidence type="ECO:0000313" key="11">
    <source>
        <dbReference type="EMBL" id="HBQ48139.1"/>
    </source>
</evidence>
<evidence type="ECO:0000256" key="3">
    <source>
        <dbReference type="ARBA" id="ARBA00022679"/>
    </source>
</evidence>
<gene>
    <name evidence="11" type="primary">glmU</name>
    <name evidence="11" type="ORF">DD728_04495</name>
</gene>
<evidence type="ECO:0000313" key="12">
    <source>
        <dbReference type="Proteomes" id="UP000263957"/>
    </source>
</evidence>
<organism evidence="11 12">
    <name type="scientific">Hyphomonas atlantica</name>
    <dbReference type="NCBI Taxonomy" id="1280948"/>
    <lineage>
        <taxon>Bacteria</taxon>
        <taxon>Pseudomonadati</taxon>
        <taxon>Pseudomonadota</taxon>
        <taxon>Alphaproteobacteria</taxon>
        <taxon>Hyphomonadales</taxon>
        <taxon>Hyphomonadaceae</taxon>
        <taxon>Hyphomonas</taxon>
    </lineage>
</organism>
<dbReference type="AlphaFoldDB" id="A0A356W3E3"/>
<evidence type="ECO:0000256" key="7">
    <source>
        <dbReference type="ARBA" id="ARBA00048247"/>
    </source>
</evidence>
<dbReference type="InterPro" id="IPR029044">
    <property type="entry name" value="Nucleotide-diphossugar_trans"/>
</dbReference>
<evidence type="ECO:0000259" key="10">
    <source>
        <dbReference type="Pfam" id="PF12804"/>
    </source>
</evidence>
<proteinExistence type="inferred from homology"/>
<keyword evidence="5" id="KW-0460">Magnesium</keyword>
<protein>
    <submittedName>
        <fullName evidence="11">Bifunctional UDP-N-acetylglucosamine diphosphorylase/glucosamine-1-phosphate N-acetyltransferase GlmU</fullName>
    </submittedName>
</protein>
<dbReference type="Gene3D" id="3.90.550.10">
    <property type="entry name" value="Spore Coat Polysaccharide Biosynthesis Protein SpsA, Chain A"/>
    <property type="match status" value="1"/>
</dbReference>
<comment type="similarity">
    <text evidence="1">In the C-terminal section; belongs to the transferase hexapeptide repeat family.</text>
</comment>
<dbReference type="PANTHER" id="PTHR43584:SF3">
    <property type="entry name" value="BIFUNCTIONAL PROTEIN GLMU"/>
    <property type="match status" value="1"/>
</dbReference>
<evidence type="ECO:0000256" key="4">
    <source>
        <dbReference type="ARBA" id="ARBA00022695"/>
    </source>
</evidence>
<dbReference type="Pfam" id="PF12804">
    <property type="entry name" value="NTP_transf_3"/>
    <property type="match status" value="1"/>
</dbReference>
<sequence length="146" mass="14994">MQADGKSTTTAVVLAAGLGTRMKSDLPKVMHRVAGRPMIGHVLANLETAGIDRTVVVVGDGMDALAAAVQPHPTAVQVDRLGTAHAVLAARDFIQAHPADDLLIVFGDTPLITAETLGAMLAARRSSARPGVVVLGFEPADPGPYG</sequence>
<reference evidence="11 12" key="1">
    <citation type="journal article" date="2018" name="Nat. Biotechnol.">
        <title>A standardized bacterial taxonomy based on genome phylogeny substantially revises the tree of life.</title>
        <authorList>
            <person name="Parks D.H."/>
            <person name="Chuvochina M."/>
            <person name="Waite D.W."/>
            <person name="Rinke C."/>
            <person name="Skarshewski A."/>
            <person name="Chaumeil P.A."/>
            <person name="Hugenholtz P."/>
        </authorList>
    </citation>
    <scope>NUCLEOTIDE SEQUENCE [LARGE SCALE GENOMIC DNA]</scope>
    <source>
        <strain evidence="11">UBA10378</strain>
    </source>
</reference>
<comment type="catalytic activity">
    <reaction evidence="7">
        <text>alpha-D-glucosamine 1-phosphate + acetyl-CoA = N-acetyl-alpha-D-glucosamine 1-phosphate + CoA + H(+)</text>
        <dbReference type="Rhea" id="RHEA:13725"/>
        <dbReference type="ChEBI" id="CHEBI:15378"/>
        <dbReference type="ChEBI" id="CHEBI:57287"/>
        <dbReference type="ChEBI" id="CHEBI:57288"/>
        <dbReference type="ChEBI" id="CHEBI:57776"/>
        <dbReference type="ChEBI" id="CHEBI:58516"/>
        <dbReference type="EC" id="2.3.1.157"/>
    </reaction>
</comment>
<dbReference type="InterPro" id="IPR050065">
    <property type="entry name" value="GlmU-like"/>
</dbReference>
<keyword evidence="6" id="KW-0012">Acyltransferase</keyword>
<comment type="similarity">
    <text evidence="2">In the N-terminal section; belongs to the N-acetylglucosamine-1-phosphate uridyltransferase family.</text>
</comment>
<dbReference type="GO" id="GO:0019134">
    <property type="term" value="F:glucosamine-1-phosphate N-acetyltransferase activity"/>
    <property type="evidence" value="ECO:0007669"/>
    <property type="project" value="UniProtKB-EC"/>
</dbReference>
<feature type="non-terminal residue" evidence="11">
    <location>
        <position position="146"/>
    </location>
</feature>
<dbReference type="Proteomes" id="UP000263957">
    <property type="component" value="Unassembled WGS sequence"/>
</dbReference>
<dbReference type="InterPro" id="IPR025877">
    <property type="entry name" value="MobA-like_NTP_Trfase"/>
</dbReference>
<comment type="catalytic activity">
    <reaction evidence="8">
        <text>N-acetyl-alpha-D-glucosamine 1-phosphate + UTP + H(+) = UDP-N-acetyl-alpha-D-glucosamine + diphosphate</text>
        <dbReference type="Rhea" id="RHEA:13509"/>
        <dbReference type="ChEBI" id="CHEBI:15378"/>
        <dbReference type="ChEBI" id="CHEBI:33019"/>
        <dbReference type="ChEBI" id="CHEBI:46398"/>
        <dbReference type="ChEBI" id="CHEBI:57705"/>
        <dbReference type="ChEBI" id="CHEBI:57776"/>
        <dbReference type="EC" id="2.7.7.23"/>
    </reaction>
</comment>
<accession>A0A356W3E3</accession>
<evidence type="ECO:0000256" key="6">
    <source>
        <dbReference type="ARBA" id="ARBA00023315"/>
    </source>
</evidence>
<comment type="caution">
    <text evidence="11">The sequence shown here is derived from an EMBL/GenBank/DDBJ whole genome shotgun (WGS) entry which is preliminary data.</text>
</comment>
<comment type="function">
    <text evidence="9">Catalyzes the last two sequential reactions in the de novo biosynthetic pathway for UDP-N-acetylglucosamine (UDP-GlcNAc). The C-terminal domain catalyzes the transfer of acetyl group from acetyl coenzyme A to glucosamine-1-phosphate (GlcN-1-P) to produce N-acetylglucosamine-1-phosphate (GlcNAc-1-P), which is converted into UDP-GlcNAc by the transfer of uridine 5-monophosphate (from uridine 5-triphosphate), a reaction catalyzed by the N-terminal domain.</text>
</comment>
<dbReference type="SUPFAM" id="SSF53448">
    <property type="entry name" value="Nucleotide-diphospho-sugar transferases"/>
    <property type="match status" value="1"/>
</dbReference>
<keyword evidence="3 11" id="KW-0808">Transferase</keyword>
<evidence type="ECO:0000256" key="2">
    <source>
        <dbReference type="ARBA" id="ARBA00007947"/>
    </source>
</evidence>
<evidence type="ECO:0000256" key="1">
    <source>
        <dbReference type="ARBA" id="ARBA00007707"/>
    </source>
</evidence>
<feature type="domain" description="MobA-like NTP transferase" evidence="10">
    <location>
        <begin position="11"/>
        <end position="133"/>
    </location>
</feature>
<evidence type="ECO:0000256" key="9">
    <source>
        <dbReference type="ARBA" id="ARBA00049628"/>
    </source>
</evidence>
<dbReference type="PANTHER" id="PTHR43584">
    <property type="entry name" value="NUCLEOTIDYL TRANSFERASE"/>
    <property type="match status" value="1"/>
</dbReference>
<keyword evidence="4" id="KW-0548">Nucleotidyltransferase</keyword>
<evidence type="ECO:0000256" key="5">
    <source>
        <dbReference type="ARBA" id="ARBA00022842"/>
    </source>
</evidence>
<evidence type="ECO:0000256" key="8">
    <source>
        <dbReference type="ARBA" id="ARBA00048493"/>
    </source>
</evidence>
<name>A0A356W3E3_9PROT</name>